<organism evidence="2 3">
    <name type="scientific">Coprinellus micaceus</name>
    <name type="common">Glistening ink-cap mushroom</name>
    <name type="synonym">Coprinus micaceus</name>
    <dbReference type="NCBI Taxonomy" id="71717"/>
    <lineage>
        <taxon>Eukaryota</taxon>
        <taxon>Fungi</taxon>
        <taxon>Dikarya</taxon>
        <taxon>Basidiomycota</taxon>
        <taxon>Agaricomycotina</taxon>
        <taxon>Agaricomycetes</taxon>
        <taxon>Agaricomycetidae</taxon>
        <taxon>Agaricales</taxon>
        <taxon>Agaricineae</taxon>
        <taxon>Psathyrellaceae</taxon>
        <taxon>Coprinellus</taxon>
    </lineage>
</organism>
<dbReference type="AlphaFoldDB" id="A0A4Y7TPN1"/>
<reference evidence="2 3" key="1">
    <citation type="journal article" date="2019" name="Nat. Ecol. Evol.">
        <title>Megaphylogeny resolves global patterns of mushroom evolution.</title>
        <authorList>
            <person name="Varga T."/>
            <person name="Krizsan K."/>
            <person name="Foldi C."/>
            <person name="Dima B."/>
            <person name="Sanchez-Garcia M."/>
            <person name="Sanchez-Ramirez S."/>
            <person name="Szollosi G.J."/>
            <person name="Szarkandi J.G."/>
            <person name="Papp V."/>
            <person name="Albert L."/>
            <person name="Andreopoulos W."/>
            <person name="Angelini C."/>
            <person name="Antonin V."/>
            <person name="Barry K.W."/>
            <person name="Bougher N.L."/>
            <person name="Buchanan P."/>
            <person name="Buyck B."/>
            <person name="Bense V."/>
            <person name="Catcheside P."/>
            <person name="Chovatia M."/>
            <person name="Cooper J."/>
            <person name="Damon W."/>
            <person name="Desjardin D."/>
            <person name="Finy P."/>
            <person name="Geml J."/>
            <person name="Haridas S."/>
            <person name="Hughes K."/>
            <person name="Justo A."/>
            <person name="Karasinski D."/>
            <person name="Kautmanova I."/>
            <person name="Kiss B."/>
            <person name="Kocsube S."/>
            <person name="Kotiranta H."/>
            <person name="LaButti K.M."/>
            <person name="Lechner B.E."/>
            <person name="Liimatainen K."/>
            <person name="Lipzen A."/>
            <person name="Lukacs Z."/>
            <person name="Mihaltcheva S."/>
            <person name="Morgado L.N."/>
            <person name="Niskanen T."/>
            <person name="Noordeloos M.E."/>
            <person name="Ohm R.A."/>
            <person name="Ortiz-Santana B."/>
            <person name="Ovrebo C."/>
            <person name="Racz N."/>
            <person name="Riley R."/>
            <person name="Savchenko A."/>
            <person name="Shiryaev A."/>
            <person name="Soop K."/>
            <person name="Spirin V."/>
            <person name="Szebenyi C."/>
            <person name="Tomsovsky M."/>
            <person name="Tulloss R.E."/>
            <person name="Uehling J."/>
            <person name="Grigoriev I.V."/>
            <person name="Vagvolgyi C."/>
            <person name="Papp T."/>
            <person name="Martin F.M."/>
            <person name="Miettinen O."/>
            <person name="Hibbett D.S."/>
            <person name="Nagy L.G."/>
        </authorList>
    </citation>
    <scope>NUCLEOTIDE SEQUENCE [LARGE SCALE GENOMIC DNA]</scope>
    <source>
        <strain evidence="2 3">FP101781</strain>
    </source>
</reference>
<name>A0A4Y7TPN1_COPMI</name>
<feature type="compositionally biased region" description="Pro residues" evidence="1">
    <location>
        <begin position="167"/>
        <end position="183"/>
    </location>
</feature>
<accession>A0A4Y7TPN1</accession>
<feature type="region of interest" description="Disordered" evidence="1">
    <location>
        <begin position="160"/>
        <end position="243"/>
    </location>
</feature>
<feature type="compositionally biased region" description="Polar residues" evidence="1">
    <location>
        <begin position="52"/>
        <end position="69"/>
    </location>
</feature>
<dbReference type="Proteomes" id="UP000298030">
    <property type="component" value="Unassembled WGS sequence"/>
</dbReference>
<comment type="caution">
    <text evidence="2">The sequence shown here is derived from an EMBL/GenBank/DDBJ whole genome shotgun (WGS) entry which is preliminary data.</text>
</comment>
<evidence type="ECO:0000256" key="1">
    <source>
        <dbReference type="SAM" id="MobiDB-lite"/>
    </source>
</evidence>
<dbReference type="EMBL" id="QPFP01000006">
    <property type="protein sequence ID" value="TEB36155.1"/>
    <property type="molecule type" value="Genomic_DNA"/>
</dbReference>
<proteinExistence type="predicted"/>
<dbReference type="OrthoDB" id="10545109at2759"/>
<feature type="compositionally biased region" description="Polar residues" evidence="1">
    <location>
        <begin position="202"/>
        <end position="225"/>
    </location>
</feature>
<keyword evidence="3" id="KW-1185">Reference proteome</keyword>
<evidence type="ECO:0000313" key="2">
    <source>
        <dbReference type="EMBL" id="TEB36155.1"/>
    </source>
</evidence>
<feature type="compositionally biased region" description="Low complexity" evidence="1">
    <location>
        <begin position="1"/>
        <end position="19"/>
    </location>
</feature>
<evidence type="ECO:0000313" key="3">
    <source>
        <dbReference type="Proteomes" id="UP000298030"/>
    </source>
</evidence>
<feature type="region of interest" description="Disordered" evidence="1">
    <location>
        <begin position="1"/>
        <end position="121"/>
    </location>
</feature>
<protein>
    <submittedName>
        <fullName evidence="2">Uncharacterized protein</fullName>
    </submittedName>
</protein>
<gene>
    <name evidence="2" type="ORF">FA13DRAFT_1231319</name>
</gene>
<sequence length="389" mass="40754">MSIRSQSRTSSSSPSSTKSGDAQVFRTPKAHVEEEGYVAITPPNDRGKDRATYTNPYHGTGSSSHSEAPSFNRRADFYVVPTTPSSPVARNRFPLPDLKTPNTSNSLQSTSAQSPALPPPLSIEKVASSASTVKAVGPSPLPQTMAALAQKSLQVAPAVPDLKHPSPVKPTVPSFFPPPPPSPGRTKSVPPDHRPNLPISPPNTSGSTPSWNGATSGKTTPSTFSFGAFAPQTRSTPKPMAQAQAPITSFFSKPNINLPSSTTPKFIPPQVGALKATAPTFKPASPAPVAVAGSSLSSAPALAGPGPTPVASHFKPLVNSMRAFHGQGQSTVYRSDLGIHLKKQHPSLYAQAGFGDANKPFKRYMEAAADAGIVLRDGNEYVSLAPQYR</sequence>